<dbReference type="Proteomes" id="UP000244722">
    <property type="component" value="Unassembled WGS sequence"/>
</dbReference>
<sequence>MTSRALGRKVHIYNAKDTTTVLGGIHLTTGMTKANLYSMVEIVFIFDNDYTLSSESGATIQRDDHPLKKGKYFINTAGSLRVNNEPWLFRTMSVGDQAPAKEFIHAVRERDYGWITIPGARGSISSVQNGMLLREDISTLFECYYLSINPDDGYKIVSFMGDENAGISGTCLDKTVLGNPERPVDQLLRWHFRQAVLANVRGEKGEPYNDPEASEWSVSDWGTMSGSKTGKNSISTLSLLAASSKA</sequence>
<dbReference type="EMBL" id="NESQ01000019">
    <property type="protein sequence ID" value="PUU82977.1"/>
    <property type="molecule type" value="Genomic_DNA"/>
</dbReference>
<dbReference type="Pfam" id="PF25324">
    <property type="entry name" value="DUF7881"/>
    <property type="match status" value="1"/>
</dbReference>
<evidence type="ECO:0000313" key="5">
    <source>
        <dbReference type="Proteomes" id="UP000244722"/>
    </source>
</evidence>
<feature type="domain" description="DUF7881" evidence="3">
    <location>
        <begin position="7"/>
        <end position="80"/>
    </location>
</feature>
<dbReference type="STRING" id="42251.A0A2T7A5F8"/>
<feature type="compositionally biased region" description="Polar residues" evidence="1">
    <location>
        <begin position="216"/>
        <end position="232"/>
    </location>
</feature>
<feature type="region of interest" description="Disordered" evidence="1">
    <location>
        <begin position="203"/>
        <end position="232"/>
    </location>
</feature>
<proteinExistence type="predicted"/>
<reference evidence="4 5" key="1">
    <citation type="submission" date="2017-04" db="EMBL/GenBank/DDBJ databases">
        <title>Draft genome sequence of Tuber borchii Vittad., a whitish edible truffle.</title>
        <authorList>
            <consortium name="DOE Joint Genome Institute"/>
            <person name="Murat C."/>
            <person name="Kuo A."/>
            <person name="Barry K.W."/>
            <person name="Clum A."/>
            <person name="Dockter R.B."/>
            <person name="Fauchery L."/>
            <person name="Iotti M."/>
            <person name="Kohler A."/>
            <person name="Labutti K."/>
            <person name="Lindquist E.A."/>
            <person name="Lipzen A."/>
            <person name="Ohm R.A."/>
            <person name="Wang M."/>
            <person name="Grigoriev I.V."/>
            <person name="Zambonelli A."/>
            <person name="Martin F.M."/>
        </authorList>
    </citation>
    <scope>NUCLEOTIDE SEQUENCE [LARGE SCALE GENOMIC DNA]</scope>
    <source>
        <strain evidence="4 5">Tbo3840</strain>
    </source>
</reference>
<accession>A0A2T7A5F8</accession>
<name>A0A2T7A5F8_TUBBO</name>
<keyword evidence="5" id="KW-1185">Reference proteome</keyword>
<feature type="domain" description="HNH nuclease" evidence="2">
    <location>
        <begin position="109"/>
        <end position="149"/>
    </location>
</feature>
<dbReference type="InterPro" id="IPR057203">
    <property type="entry name" value="DUF7881"/>
</dbReference>
<evidence type="ECO:0000259" key="3">
    <source>
        <dbReference type="Pfam" id="PF25324"/>
    </source>
</evidence>
<evidence type="ECO:0000259" key="2">
    <source>
        <dbReference type="Pfam" id="PF13391"/>
    </source>
</evidence>
<dbReference type="Pfam" id="PF13391">
    <property type="entry name" value="HNH_2"/>
    <property type="match status" value="1"/>
</dbReference>
<protein>
    <recommendedName>
        <fullName evidence="6">HNH nuclease domain-containing protein</fullName>
    </recommendedName>
</protein>
<organism evidence="4 5">
    <name type="scientific">Tuber borchii</name>
    <name type="common">White truffle</name>
    <dbReference type="NCBI Taxonomy" id="42251"/>
    <lineage>
        <taxon>Eukaryota</taxon>
        <taxon>Fungi</taxon>
        <taxon>Dikarya</taxon>
        <taxon>Ascomycota</taxon>
        <taxon>Pezizomycotina</taxon>
        <taxon>Pezizomycetes</taxon>
        <taxon>Pezizales</taxon>
        <taxon>Tuberaceae</taxon>
        <taxon>Tuber</taxon>
    </lineage>
</organism>
<gene>
    <name evidence="4" type="ORF">B9Z19DRAFT_1061410</name>
</gene>
<evidence type="ECO:0000256" key="1">
    <source>
        <dbReference type="SAM" id="MobiDB-lite"/>
    </source>
</evidence>
<dbReference type="AlphaFoldDB" id="A0A2T7A5F8"/>
<evidence type="ECO:0000313" key="4">
    <source>
        <dbReference type="EMBL" id="PUU82977.1"/>
    </source>
</evidence>
<dbReference type="OrthoDB" id="2142759at2759"/>
<comment type="caution">
    <text evidence="4">The sequence shown here is derived from an EMBL/GenBank/DDBJ whole genome shotgun (WGS) entry which is preliminary data.</text>
</comment>
<dbReference type="InterPro" id="IPR003615">
    <property type="entry name" value="HNH_nuc"/>
</dbReference>
<evidence type="ECO:0008006" key="6">
    <source>
        <dbReference type="Google" id="ProtNLM"/>
    </source>
</evidence>